<evidence type="ECO:0000256" key="2">
    <source>
        <dbReference type="ARBA" id="ARBA00022963"/>
    </source>
</evidence>
<dbReference type="PANTHER" id="PTHR14226">
    <property type="entry name" value="NEUROPATHY TARGET ESTERASE/SWISS CHEESE D.MELANOGASTER"/>
    <property type="match status" value="1"/>
</dbReference>
<evidence type="ECO:0000256" key="1">
    <source>
        <dbReference type="ARBA" id="ARBA00022801"/>
    </source>
</evidence>
<dbReference type="GO" id="GO:0016042">
    <property type="term" value="P:lipid catabolic process"/>
    <property type="evidence" value="ECO:0007669"/>
    <property type="project" value="UniProtKB-UniRule"/>
</dbReference>
<dbReference type="PROSITE" id="PS51635">
    <property type="entry name" value="PNPLA"/>
    <property type="match status" value="1"/>
</dbReference>
<keyword evidence="2 4" id="KW-0442">Lipid degradation</keyword>
<feature type="domain" description="PNPLA" evidence="6">
    <location>
        <begin position="6"/>
        <end position="190"/>
    </location>
</feature>
<keyword evidence="1 4" id="KW-0378">Hydrolase</keyword>
<proteinExistence type="predicted"/>
<sequence length="312" mass="34184">MNKIGIALGGGGIVGCAHLGILLALEEARIPIHCLAGTSSGSIVAALYGYGYSAPELMDLVPTIDRRYLDYDYGQFLRRLFRNDVQTRGLVRGKKLFELIAEKTGDARMADLKNPVAILSADLRRGRQALFSSQPLAEPLPDADVFTDISVARAVQASCAIPLLFQPVEYQNHLFVDGGILENCPASAARALGADIVIAVDLVFADPVDEPFDTFMSIVHRVTTINVASQSKRTAQNADLVLRPQVGGIGMFDFDKAELCIERGYEHAKERLGEIYDILDQSIKAPTAPSDKRPSWMTRLLEGRPFAYFRSR</sequence>
<feature type="transmembrane region" description="Helical" evidence="5">
    <location>
        <begin position="6"/>
        <end position="25"/>
    </location>
</feature>
<evidence type="ECO:0000256" key="3">
    <source>
        <dbReference type="ARBA" id="ARBA00023098"/>
    </source>
</evidence>
<dbReference type="AlphaFoldDB" id="A0A845L6R4"/>
<evidence type="ECO:0000313" key="7">
    <source>
        <dbReference type="EMBL" id="MZP30725.1"/>
    </source>
</evidence>
<reference evidence="7 8" key="1">
    <citation type="submission" date="2020-01" db="EMBL/GenBank/DDBJ databases">
        <title>Whole-genome sequence of Heliobacterium undosum DSM 13378.</title>
        <authorList>
            <person name="Kyndt J.A."/>
            <person name="Meyer T.E."/>
        </authorList>
    </citation>
    <scope>NUCLEOTIDE SEQUENCE [LARGE SCALE GENOMIC DNA]</scope>
    <source>
        <strain evidence="7 8">DSM 13378</strain>
    </source>
</reference>
<feature type="active site" description="Nucleophile" evidence="4">
    <location>
        <position position="39"/>
    </location>
</feature>
<dbReference type="RefSeq" id="WP_161259251.1">
    <property type="nucleotide sequence ID" value="NZ_WXEY01000018.1"/>
</dbReference>
<feature type="transmembrane region" description="Helical" evidence="5">
    <location>
        <begin position="32"/>
        <end position="52"/>
    </location>
</feature>
<name>A0A845L6R4_9FIRM</name>
<keyword evidence="8" id="KW-1185">Reference proteome</keyword>
<protein>
    <recommendedName>
        <fullName evidence="6">PNPLA domain-containing protein</fullName>
    </recommendedName>
</protein>
<dbReference type="InterPro" id="IPR050301">
    <property type="entry name" value="NTE"/>
</dbReference>
<keyword evidence="5" id="KW-0812">Transmembrane</keyword>
<dbReference type="Pfam" id="PF01734">
    <property type="entry name" value="Patatin"/>
    <property type="match status" value="1"/>
</dbReference>
<accession>A0A845L6R4</accession>
<organism evidence="7 8">
    <name type="scientific">Heliomicrobium undosum</name>
    <dbReference type="NCBI Taxonomy" id="121734"/>
    <lineage>
        <taxon>Bacteria</taxon>
        <taxon>Bacillati</taxon>
        <taxon>Bacillota</taxon>
        <taxon>Clostridia</taxon>
        <taxon>Eubacteriales</taxon>
        <taxon>Heliobacteriaceae</taxon>
        <taxon>Heliomicrobium</taxon>
    </lineage>
</organism>
<feature type="short sequence motif" description="DGA/G" evidence="4">
    <location>
        <begin position="177"/>
        <end position="179"/>
    </location>
</feature>
<feature type="short sequence motif" description="GXGXXG" evidence="4">
    <location>
        <begin position="10"/>
        <end position="15"/>
    </location>
</feature>
<gene>
    <name evidence="7" type="ORF">GTO91_13480</name>
</gene>
<evidence type="ECO:0000256" key="5">
    <source>
        <dbReference type="SAM" id="Phobius"/>
    </source>
</evidence>
<feature type="active site" description="Proton acceptor" evidence="4">
    <location>
        <position position="177"/>
    </location>
</feature>
<dbReference type="PROSITE" id="PS51257">
    <property type="entry name" value="PROKAR_LIPOPROTEIN"/>
    <property type="match status" value="1"/>
</dbReference>
<keyword evidence="5" id="KW-1133">Transmembrane helix</keyword>
<dbReference type="Gene3D" id="3.40.1090.10">
    <property type="entry name" value="Cytosolic phospholipase A2 catalytic domain"/>
    <property type="match status" value="1"/>
</dbReference>
<dbReference type="InterPro" id="IPR016035">
    <property type="entry name" value="Acyl_Trfase/lysoPLipase"/>
</dbReference>
<feature type="short sequence motif" description="GXSXG" evidence="4">
    <location>
        <begin position="37"/>
        <end position="41"/>
    </location>
</feature>
<dbReference type="SUPFAM" id="SSF52151">
    <property type="entry name" value="FabD/lysophospholipase-like"/>
    <property type="match status" value="1"/>
</dbReference>
<keyword evidence="3 4" id="KW-0443">Lipid metabolism</keyword>
<evidence type="ECO:0000256" key="4">
    <source>
        <dbReference type="PROSITE-ProRule" id="PRU01161"/>
    </source>
</evidence>
<dbReference type="Proteomes" id="UP000463470">
    <property type="component" value="Unassembled WGS sequence"/>
</dbReference>
<dbReference type="PANTHER" id="PTHR14226:SF29">
    <property type="entry name" value="NEUROPATHY TARGET ESTERASE SWS"/>
    <property type="match status" value="1"/>
</dbReference>
<dbReference type="GO" id="GO:0016787">
    <property type="term" value="F:hydrolase activity"/>
    <property type="evidence" value="ECO:0007669"/>
    <property type="project" value="UniProtKB-UniRule"/>
</dbReference>
<evidence type="ECO:0000259" key="6">
    <source>
        <dbReference type="PROSITE" id="PS51635"/>
    </source>
</evidence>
<keyword evidence="5" id="KW-0472">Membrane</keyword>
<dbReference type="OrthoDB" id="9770965at2"/>
<dbReference type="InterPro" id="IPR002641">
    <property type="entry name" value="PNPLA_dom"/>
</dbReference>
<comment type="caution">
    <text evidence="7">The sequence shown here is derived from an EMBL/GenBank/DDBJ whole genome shotgun (WGS) entry which is preliminary data.</text>
</comment>
<dbReference type="EMBL" id="WXEY01000018">
    <property type="protein sequence ID" value="MZP30725.1"/>
    <property type="molecule type" value="Genomic_DNA"/>
</dbReference>
<evidence type="ECO:0000313" key="8">
    <source>
        <dbReference type="Proteomes" id="UP000463470"/>
    </source>
</evidence>